<protein>
    <recommendedName>
        <fullName evidence="1">non-specific serine/threonine protein kinase</fullName>
        <ecNumber evidence="1">2.7.11.1</ecNumber>
    </recommendedName>
</protein>
<accession>A0A1Y1Z4Z1</accession>
<feature type="region of interest" description="Disordered" evidence="11">
    <location>
        <begin position="1203"/>
        <end position="1224"/>
    </location>
</feature>
<keyword evidence="5" id="KW-0677">Repeat</keyword>
<dbReference type="OrthoDB" id="2113383at2759"/>
<feature type="compositionally biased region" description="Basic and acidic residues" evidence="11">
    <location>
        <begin position="1942"/>
        <end position="1965"/>
    </location>
</feature>
<reference evidence="14 15" key="1">
    <citation type="submission" date="2016-08" db="EMBL/GenBank/DDBJ databases">
        <title>A Parts List for Fungal Cellulosomes Revealed by Comparative Genomics.</title>
        <authorList>
            <consortium name="DOE Joint Genome Institute"/>
            <person name="Haitjema C.H."/>
            <person name="Gilmore S.P."/>
            <person name="Henske J.K."/>
            <person name="Solomon K.V."/>
            <person name="De Groot R."/>
            <person name="Kuo A."/>
            <person name="Mondo S.J."/>
            <person name="Salamov A.A."/>
            <person name="Labutti K."/>
            <person name="Zhao Z."/>
            <person name="Chiniquy J."/>
            <person name="Barry K."/>
            <person name="Brewer H.M."/>
            <person name="Purvine S.O."/>
            <person name="Wright A.T."/>
            <person name="Boxma B."/>
            <person name="Van Alen T."/>
            <person name="Hackstein J.H."/>
            <person name="Baker S.E."/>
            <person name="Grigoriev I.V."/>
            <person name="O'Malley M.A."/>
        </authorList>
    </citation>
    <scope>NUCLEOTIDE SEQUENCE [LARGE SCALE GENOMIC DNA]</scope>
    <source>
        <strain evidence="14 15">G1</strain>
    </source>
</reference>
<dbReference type="SUPFAM" id="SSF52058">
    <property type="entry name" value="L domain-like"/>
    <property type="match status" value="7"/>
</dbReference>
<evidence type="ECO:0000256" key="9">
    <source>
        <dbReference type="ARBA" id="ARBA00047899"/>
    </source>
</evidence>
<evidence type="ECO:0000313" key="14">
    <source>
        <dbReference type="EMBL" id="ORY04885.1"/>
    </source>
</evidence>
<evidence type="ECO:0000256" key="13">
    <source>
        <dbReference type="SAM" id="SignalP"/>
    </source>
</evidence>
<feature type="chain" id="PRO_5012779186" description="non-specific serine/threonine protein kinase" evidence="13">
    <location>
        <begin position="20"/>
        <end position="2054"/>
    </location>
</feature>
<evidence type="ECO:0000313" key="15">
    <source>
        <dbReference type="Proteomes" id="UP000193920"/>
    </source>
</evidence>
<evidence type="ECO:0000256" key="1">
    <source>
        <dbReference type="ARBA" id="ARBA00012513"/>
    </source>
</evidence>
<evidence type="ECO:0000256" key="10">
    <source>
        <dbReference type="ARBA" id="ARBA00048679"/>
    </source>
</evidence>
<dbReference type="InterPro" id="IPR001611">
    <property type="entry name" value="Leu-rich_rpt"/>
</dbReference>
<dbReference type="SMART" id="SM00369">
    <property type="entry name" value="LRR_TYP"/>
    <property type="match status" value="11"/>
</dbReference>
<keyword evidence="7" id="KW-0418">Kinase</keyword>
<evidence type="ECO:0000256" key="8">
    <source>
        <dbReference type="ARBA" id="ARBA00022840"/>
    </source>
</evidence>
<dbReference type="SMART" id="SM00365">
    <property type="entry name" value="LRR_SD22"/>
    <property type="match status" value="12"/>
</dbReference>
<dbReference type="Gene3D" id="3.80.10.10">
    <property type="entry name" value="Ribonuclease Inhibitor"/>
    <property type="match status" value="9"/>
</dbReference>
<dbReference type="InterPro" id="IPR003591">
    <property type="entry name" value="Leu-rich_rpt_typical-subtyp"/>
</dbReference>
<gene>
    <name evidence="14" type="ORF">LY90DRAFT_678481</name>
</gene>
<feature type="signal peptide" evidence="13">
    <location>
        <begin position="1"/>
        <end position="19"/>
    </location>
</feature>
<dbReference type="PROSITE" id="PS51450">
    <property type="entry name" value="LRR"/>
    <property type="match status" value="2"/>
</dbReference>
<comment type="catalytic activity">
    <reaction evidence="9">
        <text>L-threonyl-[protein] + ATP = O-phospho-L-threonyl-[protein] + ADP + H(+)</text>
        <dbReference type="Rhea" id="RHEA:46608"/>
        <dbReference type="Rhea" id="RHEA-COMP:11060"/>
        <dbReference type="Rhea" id="RHEA-COMP:11605"/>
        <dbReference type="ChEBI" id="CHEBI:15378"/>
        <dbReference type="ChEBI" id="CHEBI:30013"/>
        <dbReference type="ChEBI" id="CHEBI:30616"/>
        <dbReference type="ChEBI" id="CHEBI:61977"/>
        <dbReference type="ChEBI" id="CHEBI:456216"/>
        <dbReference type="EC" id="2.7.11.1"/>
    </reaction>
</comment>
<dbReference type="EMBL" id="MCOG01000457">
    <property type="protein sequence ID" value="ORY04885.1"/>
    <property type="molecule type" value="Genomic_DNA"/>
</dbReference>
<dbReference type="Pfam" id="PF00560">
    <property type="entry name" value="LRR_1"/>
    <property type="match status" value="2"/>
</dbReference>
<keyword evidence="3" id="KW-0433">Leucine-rich repeat</keyword>
<keyword evidence="6" id="KW-0547">Nucleotide-binding</keyword>
<comment type="catalytic activity">
    <reaction evidence="10">
        <text>L-seryl-[protein] + ATP = O-phospho-L-seryl-[protein] + ADP + H(+)</text>
        <dbReference type="Rhea" id="RHEA:17989"/>
        <dbReference type="Rhea" id="RHEA-COMP:9863"/>
        <dbReference type="Rhea" id="RHEA-COMP:11604"/>
        <dbReference type="ChEBI" id="CHEBI:15378"/>
        <dbReference type="ChEBI" id="CHEBI:29999"/>
        <dbReference type="ChEBI" id="CHEBI:30616"/>
        <dbReference type="ChEBI" id="CHEBI:83421"/>
        <dbReference type="ChEBI" id="CHEBI:456216"/>
        <dbReference type="EC" id="2.7.11.1"/>
    </reaction>
</comment>
<dbReference type="SMART" id="SM00364">
    <property type="entry name" value="LRR_BAC"/>
    <property type="match status" value="12"/>
</dbReference>
<feature type="region of interest" description="Disordered" evidence="11">
    <location>
        <begin position="1942"/>
        <end position="1973"/>
    </location>
</feature>
<dbReference type="GO" id="GO:0005524">
    <property type="term" value="F:ATP binding"/>
    <property type="evidence" value="ECO:0007669"/>
    <property type="project" value="UniProtKB-KW"/>
</dbReference>
<keyword evidence="12" id="KW-0812">Transmembrane</keyword>
<keyword evidence="13" id="KW-0732">Signal</keyword>
<keyword evidence="15" id="KW-1185">Reference proteome</keyword>
<dbReference type="PANTHER" id="PTHR48005:SF15">
    <property type="entry name" value="PROTEIN KINASE DOMAIN-CONTAINING PROTEIN"/>
    <property type="match status" value="1"/>
</dbReference>
<dbReference type="PANTHER" id="PTHR48005">
    <property type="entry name" value="LEUCINE RICH REPEAT KINASE 2"/>
    <property type="match status" value="1"/>
</dbReference>
<feature type="transmembrane region" description="Helical" evidence="12">
    <location>
        <begin position="1983"/>
        <end position="2010"/>
    </location>
</feature>
<keyword evidence="4" id="KW-0808">Transferase</keyword>
<evidence type="ECO:0000256" key="7">
    <source>
        <dbReference type="ARBA" id="ARBA00022777"/>
    </source>
</evidence>
<organism evidence="14 15">
    <name type="scientific">Neocallimastix californiae</name>
    <dbReference type="NCBI Taxonomy" id="1754190"/>
    <lineage>
        <taxon>Eukaryota</taxon>
        <taxon>Fungi</taxon>
        <taxon>Fungi incertae sedis</taxon>
        <taxon>Chytridiomycota</taxon>
        <taxon>Chytridiomycota incertae sedis</taxon>
        <taxon>Neocallimastigomycetes</taxon>
        <taxon>Neocallimastigales</taxon>
        <taxon>Neocallimastigaceae</taxon>
        <taxon>Neocallimastix</taxon>
    </lineage>
</organism>
<keyword evidence="12" id="KW-0472">Membrane</keyword>
<dbReference type="InterPro" id="IPR051420">
    <property type="entry name" value="Ser_Thr_Kinases_DiverseReg"/>
</dbReference>
<evidence type="ECO:0000256" key="12">
    <source>
        <dbReference type="SAM" id="Phobius"/>
    </source>
</evidence>
<feature type="compositionally biased region" description="Basic and acidic residues" evidence="11">
    <location>
        <begin position="1210"/>
        <end position="1224"/>
    </location>
</feature>
<evidence type="ECO:0000256" key="5">
    <source>
        <dbReference type="ARBA" id="ARBA00022737"/>
    </source>
</evidence>
<evidence type="ECO:0000256" key="11">
    <source>
        <dbReference type="SAM" id="MobiDB-lite"/>
    </source>
</evidence>
<evidence type="ECO:0000256" key="3">
    <source>
        <dbReference type="ARBA" id="ARBA00022614"/>
    </source>
</evidence>
<sequence>MSFVRLFLILTNIFALIHSESIPDCENLINFIESSKIEFYDVECCQSYFVECDESQSYIIGLDLSKILNSETKENFSLQTFLNQFSYLNKLIIRDNELTGDLIIPENSNIKYLDVSHNQLTGNLIIPGKSNLETLYINNNKFTGDINITENSKLKYLYAENNHFDGKLIFHKNFKLVEINVGNNKLKGDLIIPENKNLENLNAEYNSFNGKLIIQENASIKNLEAYNNLLSGDLEISESSNLEYLNISENKFNGHLNIPRNPKLKTLHVDNNNFTGDIVIPENSNLESLYAYNNNFNGKIIIPKNSKLNTLYIARNFITGSVIIPENSELKILDISHNFLTGNITISENSELMELNISYNQLKGELIIPESKSLTSLDISYNQFTGDLNIPEYSNLNSLYASGNQLTGDINIQENSNLINLDVSYNQFSGNIYISENSNLISLNVSGNQFTKLNVLEKSNLLDLYASNNKLTGDLKISENLINLDVSNNQFTGDLDISNNSGLIELNISGNQFTGELNISKNILLKNLYADANKFNSISCSTQSFLWNLSIAYNQLNNDAIEELLKLKNLKYLDISYNNMTDVLYTPENVKYLNACGNKFNSISLGFNKHLTELDISSNQFYNDALEELTKLEHLEYLNISNNNMDGILYIPETIVTLEASGNKFNSISCSIFTNLAFLDLSFNQLNNDVFEIISKFENLESLEIANNNMDDILYIPTTATLLNAKGNKFKSISCSNNTPLHILDISNNLLDNDIFETLSRFEELEMLNLSGNNLTSLPSTLFKLYNLRILDLENIPQLNAKIINFENSPIESCYFRGTSISCYQKDTCLSVDTDKDIEFYEECSNEDINTILYNNSEEEKTYEDVDKVDKYSLLNDCKQINNFFNKNELSNCCHVAGIKCDANNNIIELNLNYENKSFTGNFDFNKFPLFQNLRILKFRNFEMKSLPSRLFELPNLKSLFIWNANLTTIPKIDIKENSIENLDLYDNSISEFPYELSKLNNLKYLSLGKNKISKELTDDFLEFSSLNYLKINDNNLTGKLIIPYGIEVISAQNNNFSSLDSRGSNNYLKKLYLENNSFEERVFNDLQNFKKLQWLYLNKNTKIKSIPPIIENLKNIEIINLQETGIEELPNNFFKLSKIRRLYLRSNSKKFKIINFANSPIDYCFFDDTQLLCMESRTCENIKKYSFPECSENTINDIKNSKTTINDNSIKDNDKNKEDNKKNKDDIEKIVYSRDCEKLNDFLHFSSNKNCCTLEYVTCHEDYSIKKLQLKMNDEKINYNIFPNLEKLEELEIISANINTLPSALFYLPNLQNLSINKSNIIEITDDISNMSLLENINLSDNNIKKFPYQFKIISSLKILNLMNNNITEELTDEIESFSSLENIILDNNHITGELHIPKSLIKISANNNKFTSIPIKNTDYCLEKMELQGNNFNGDIFNSLTQFKELNFLDLSYNKKIKSIPQSIEKLDKLNRLFLKETNLKELPYGIFKLSNLKGFYLESSSSIFKIINFGNKSIECSFFETPILCYQPDSCNNIDNNLYRNCTMEEISEVKSKLSIENTKKNDISEDCKKFNTFVNKTLNSDCCEEFGISCDENDFIKKLYINNDQDSIVQYHFDNLYDIDFDIFPNLTHIEKLEIINIKLKSIPNSIFQLPLKILTLNRNNLMGELPNEFKNLKNIQEINLNENKFSGELYIPKSLKFLFAENNNFNLISNTKMNDSLEKLYLPGNNFNGNIFNELGHYKNLKELNLNNNRKIEYIPSTIKDLSKLENLMIDGTSIKKFPNGVFLLPNLNEINIGSKNNIGAKIVHFCKSKITCNFNNISLLCYEPESCYNINIANTIKPCTYEEIRKILPNRSKHYCNINDVNDDKESNINTDPYNENIEDGMTFKFGIENNIMNGIVIVAGNMNDNDMINEIDNSLINNEDDNYININYNRYKNKNNDYRNKIKNDKDSKKNKEKDKDKPKHKNRIKNKTNEDDKVYFIYLVLSLIGINGTIITILFIVCLLSYSKSKNKIDYHNNENIDSDIIISEKIIIYNKEDIQNEEKILSKKK</sequence>
<name>A0A1Y1Z4Z1_9FUNG</name>
<proteinExistence type="predicted"/>
<keyword evidence="8" id="KW-0067">ATP-binding</keyword>
<evidence type="ECO:0000256" key="2">
    <source>
        <dbReference type="ARBA" id="ARBA00022527"/>
    </source>
</evidence>
<dbReference type="STRING" id="1754190.A0A1Y1Z4Z1"/>
<keyword evidence="12" id="KW-1133">Transmembrane helix</keyword>
<dbReference type="GO" id="GO:0004674">
    <property type="term" value="F:protein serine/threonine kinase activity"/>
    <property type="evidence" value="ECO:0007669"/>
    <property type="project" value="UniProtKB-KW"/>
</dbReference>
<evidence type="ECO:0000256" key="4">
    <source>
        <dbReference type="ARBA" id="ARBA00022679"/>
    </source>
</evidence>
<dbReference type="InterPro" id="IPR032675">
    <property type="entry name" value="LRR_dom_sf"/>
</dbReference>
<comment type="caution">
    <text evidence="14">The sequence shown here is derived from an EMBL/GenBank/DDBJ whole genome shotgun (WGS) entry which is preliminary data.</text>
</comment>
<dbReference type="EC" id="2.7.11.1" evidence="1"/>
<evidence type="ECO:0000256" key="6">
    <source>
        <dbReference type="ARBA" id="ARBA00022741"/>
    </source>
</evidence>
<dbReference type="Proteomes" id="UP000193920">
    <property type="component" value="Unassembled WGS sequence"/>
</dbReference>
<keyword evidence="2" id="KW-0723">Serine/threonine-protein kinase</keyword>